<accession>A0A517Y8C2</accession>
<evidence type="ECO:0000313" key="3">
    <source>
        <dbReference type="EMBL" id="QDU26392.1"/>
    </source>
</evidence>
<keyword evidence="2" id="KW-1133">Transmembrane helix</keyword>
<proteinExistence type="predicted"/>
<dbReference type="OrthoDB" id="262859at2"/>
<keyword evidence="2" id="KW-0812">Transmembrane</keyword>
<evidence type="ECO:0008006" key="5">
    <source>
        <dbReference type="Google" id="ProtNLM"/>
    </source>
</evidence>
<dbReference type="InterPro" id="IPR016024">
    <property type="entry name" value="ARM-type_fold"/>
</dbReference>
<evidence type="ECO:0000256" key="2">
    <source>
        <dbReference type="SAM" id="Phobius"/>
    </source>
</evidence>
<feature type="transmembrane region" description="Helical" evidence="2">
    <location>
        <begin position="39"/>
        <end position="58"/>
    </location>
</feature>
<organism evidence="3 4">
    <name type="scientific">Anatilimnocola aggregata</name>
    <dbReference type="NCBI Taxonomy" id="2528021"/>
    <lineage>
        <taxon>Bacteria</taxon>
        <taxon>Pseudomonadati</taxon>
        <taxon>Planctomycetota</taxon>
        <taxon>Planctomycetia</taxon>
        <taxon>Pirellulales</taxon>
        <taxon>Pirellulaceae</taxon>
        <taxon>Anatilimnocola</taxon>
    </lineage>
</organism>
<dbReference type="Proteomes" id="UP000315017">
    <property type="component" value="Chromosome"/>
</dbReference>
<reference evidence="3 4" key="1">
    <citation type="submission" date="2019-02" db="EMBL/GenBank/DDBJ databases">
        <title>Deep-cultivation of Planctomycetes and their phenomic and genomic characterization uncovers novel biology.</title>
        <authorList>
            <person name="Wiegand S."/>
            <person name="Jogler M."/>
            <person name="Boedeker C."/>
            <person name="Pinto D."/>
            <person name="Vollmers J."/>
            <person name="Rivas-Marin E."/>
            <person name="Kohn T."/>
            <person name="Peeters S.H."/>
            <person name="Heuer A."/>
            <person name="Rast P."/>
            <person name="Oberbeckmann S."/>
            <person name="Bunk B."/>
            <person name="Jeske O."/>
            <person name="Meyerdierks A."/>
            <person name="Storesund J.E."/>
            <person name="Kallscheuer N."/>
            <person name="Luecker S."/>
            <person name="Lage O.M."/>
            <person name="Pohl T."/>
            <person name="Merkel B.J."/>
            <person name="Hornburger P."/>
            <person name="Mueller R.-W."/>
            <person name="Bruemmer F."/>
            <person name="Labrenz M."/>
            <person name="Spormann A.M."/>
            <person name="Op den Camp H."/>
            <person name="Overmann J."/>
            <person name="Amann R."/>
            <person name="Jetten M.S.M."/>
            <person name="Mascher T."/>
            <person name="Medema M.H."/>
            <person name="Devos D.P."/>
            <person name="Kaster A.-K."/>
            <person name="Ovreas L."/>
            <person name="Rohde M."/>
            <person name="Galperin M.Y."/>
            <person name="Jogler C."/>
        </authorList>
    </citation>
    <scope>NUCLEOTIDE SEQUENCE [LARGE SCALE GENOMIC DNA]</scope>
    <source>
        <strain evidence="3 4">ETA_A8</strain>
    </source>
</reference>
<dbReference type="AlphaFoldDB" id="A0A517Y8C2"/>
<sequence length="407" mass="45228">MAANHFRRDPAHQGGGLRRSKVVDKKPTVVPARLPSSPVTRIALLTLLLSSLMLFGAARMGPIWSSLLANRFAAREMAELESLENFRLAAKFDEWLAREDSGLDWIVQALSSKRPGVSYAAEQALLREADAWRIRNTAETSQRMLQLARALASAADELPAARRPAIRRLVERMATWPVGDARLAADLIAACEAIVANLPPASAEELLLAELDSAEDRRVARSLENENTPPVAQPPLRPELDSDPREVIPPADLPPAEGEGNQPATPTKKVPKRFFAPRAEELPTTPTSPIEPPTPIEATAKRNLNDWIRELADLEVMRLLHHGDYGVRYTAERELDRRGYSQEHLPLAKMLIHPDARERLKLAEQLPRLTNVDPRPWLLQLSEDTDPAVRRAADGILQAARPGRDKR</sequence>
<dbReference type="Gene3D" id="1.25.10.10">
    <property type="entry name" value="Leucine-rich Repeat Variant"/>
    <property type="match status" value="1"/>
</dbReference>
<dbReference type="KEGG" id="aagg:ETAA8_14700"/>
<keyword evidence="2" id="KW-0472">Membrane</keyword>
<name>A0A517Y8C2_9BACT</name>
<gene>
    <name evidence="3" type="ORF">ETAA8_14700</name>
</gene>
<dbReference type="RefSeq" id="WP_145086880.1">
    <property type="nucleotide sequence ID" value="NZ_CP036274.1"/>
</dbReference>
<keyword evidence="4" id="KW-1185">Reference proteome</keyword>
<protein>
    <recommendedName>
        <fullName evidence="5">HEAT repeat domain-containing protein</fullName>
    </recommendedName>
</protein>
<dbReference type="SUPFAM" id="SSF48371">
    <property type="entry name" value="ARM repeat"/>
    <property type="match status" value="1"/>
</dbReference>
<evidence type="ECO:0000256" key="1">
    <source>
        <dbReference type="SAM" id="MobiDB-lite"/>
    </source>
</evidence>
<dbReference type="EMBL" id="CP036274">
    <property type="protein sequence ID" value="QDU26392.1"/>
    <property type="molecule type" value="Genomic_DNA"/>
</dbReference>
<dbReference type="InterPro" id="IPR011989">
    <property type="entry name" value="ARM-like"/>
</dbReference>
<evidence type="ECO:0000313" key="4">
    <source>
        <dbReference type="Proteomes" id="UP000315017"/>
    </source>
</evidence>
<feature type="region of interest" description="Disordered" evidence="1">
    <location>
        <begin position="221"/>
        <end position="270"/>
    </location>
</feature>